<name>A0A0G4EYQ8_VITBC</name>
<dbReference type="InParanoid" id="A0A0G4EYQ8"/>
<evidence type="ECO:0000313" key="3">
    <source>
        <dbReference type="Proteomes" id="UP000041254"/>
    </source>
</evidence>
<proteinExistence type="predicted"/>
<feature type="compositionally biased region" description="Basic and acidic residues" evidence="1">
    <location>
        <begin position="371"/>
        <end position="383"/>
    </location>
</feature>
<feature type="compositionally biased region" description="Basic and acidic residues" evidence="1">
    <location>
        <begin position="199"/>
        <end position="212"/>
    </location>
</feature>
<dbReference type="AlphaFoldDB" id="A0A0G4EYQ8"/>
<keyword evidence="3" id="KW-1185">Reference proteome</keyword>
<organism evidence="2 3">
    <name type="scientific">Vitrella brassicaformis (strain CCMP3155)</name>
    <dbReference type="NCBI Taxonomy" id="1169540"/>
    <lineage>
        <taxon>Eukaryota</taxon>
        <taxon>Sar</taxon>
        <taxon>Alveolata</taxon>
        <taxon>Colpodellida</taxon>
        <taxon>Vitrellaceae</taxon>
        <taxon>Vitrella</taxon>
    </lineage>
</organism>
<evidence type="ECO:0000313" key="2">
    <source>
        <dbReference type="EMBL" id="CEM04296.1"/>
    </source>
</evidence>
<protein>
    <submittedName>
        <fullName evidence="2">Uncharacterized protein</fullName>
    </submittedName>
</protein>
<dbReference type="Proteomes" id="UP000041254">
    <property type="component" value="Unassembled WGS sequence"/>
</dbReference>
<gene>
    <name evidence="2" type="ORF">Vbra_14020</name>
</gene>
<dbReference type="VEuPathDB" id="CryptoDB:Vbra_14020"/>
<feature type="region of interest" description="Disordered" evidence="1">
    <location>
        <begin position="115"/>
        <end position="212"/>
    </location>
</feature>
<evidence type="ECO:0000256" key="1">
    <source>
        <dbReference type="SAM" id="MobiDB-lite"/>
    </source>
</evidence>
<feature type="region of interest" description="Disordered" evidence="1">
    <location>
        <begin position="346"/>
        <end position="422"/>
    </location>
</feature>
<dbReference type="EMBL" id="CDMY01000349">
    <property type="protein sequence ID" value="CEM04296.1"/>
    <property type="molecule type" value="Genomic_DNA"/>
</dbReference>
<reference evidence="2 3" key="1">
    <citation type="submission" date="2014-11" db="EMBL/GenBank/DDBJ databases">
        <authorList>
            <person name="Zhu J."/>
            <person name="Qi W."/>
            <person name="Song R."/>
        </authorList>
    </citation>
    <scope>NUCLEOTIDE SEQUENCE [LARGE SCALE GENOMIC DNA]</scope>
</reference>
<accession>A0A0G4EYQ8</accession>
<sequence length="422" mass="46838">MAAVPSLGELERHWRQEQNQRERLIEAHGDNGEYRWSEGWVVPQHLLTASESEIDALACRVSQLVDSALDEDTAAASDTSASPVRALSFTRLPPASPPPMYTVSCTPPSWIGVPALPSQSSHAGQESVRTDGDGDAGGLVGKGETNRSVLGRRQSDRVVRMSKRPPAETIPQAPLMNARSRRLSQGIKPISERSASVLKKREQALEKERADQLRREREQLRAPHINRHRTHDRPPGARVVSDLHRWATDREQRRRQQIHQKHEKESGECTFAPVVSNASRQVFRKAGLPPGLLERMSRDIHRRRLDRSQHTSVDHRVAPDATFKPAITEQARNLKRDGDIFSRLYRDASQAPKPEKGVSEANPSRSLSAEPVRRHMTPDKDSGGDVQPVPPAVMAFSRRPTTIESDGGLTDAGGGAETMREG</sequence>